<dbReference type="RefSeq" id="WP_255919291.1">
    <property type="nucleotide sequence ID" value="NZ_JANFNG010000003.1"/>
</dbReference>
<evidence type="ECO:0000256" key="5">
    <source>
        <dbReference type="ARBA" id="ARBA00049339"/>
    </source>
</evidence>
<evidence type="ECO:0000259" key="8">
    <source>
        <dbReference type="SMART" id="SM01016"/>
    </source>
</evidence>
<evidence type="ECO:0000256" key="2">
    <source>
        <dbReference type="ARBA" id="ARBA00022598"/>
    </source>
</evidence>
<dbReference type="PANTHER" id="PTHR11956">
    <property type="entry name" value="ARGINYL-TRNA SYNTHETASE"/>
    <property type="match status" value="1"/>
</dbReference>
<dbReference type="Gene3D" id="1.10.730.10">
    <property type="entry name" value="Isoleucyl-tRNA Synthetase, Domain 1"/>
    <property type="match status" value="1"/>
</dbReference>
<dbReference type="Proteomes" id="UP001057702">
    <property type="component" value="Unassembled WGS sequence"/>
</dbReference>
<feature type="compositionally biased region" description="Basic and acidic residues" evidence="6">
    <location>
        <begin position="151"/>
        <end position="163"/>
    </location>
</feature>
<accession>A0ABT1PTV1</accession>
<evidence type="ECO:0000256" key="3">
    <source>
        <dbReference type="ARBA" id="ARBA00022741"/>
    </source>
</evidence>
<gene>
    <name evidence="9" type="ORF">NGB36_07235</name>
</gene>
<dbReference type="NCBIfam" id="NF045898">
    <property type="entry name" value="ArgS_rel_codon"/>
    <property type="match status" value="1"/>
</dbReference>
<dbReference type="PANTHER" id="PTHR11956:SF5">
    <property type="entry name" value="ARGININE--TRNA LIGASE, CYTOPLASMIC"/>
    <property type="match status" value="1"/>
</dbReference>
<proteinExistence type="predicted"/>
<dbReference type="InterPro" id="IPR008909">
    <property type="entry name" value="DALR_anticod-bd"/>
</dbReference>
<comment type="catalytic activity">
    <reaction evidence="5">
        <text>tRNA(Arg) + L-arginine + ATP = L-arginyl-tRNA(Arg) + AMP + diphosphate</text>
        <dbReference type="Rhea" id="RHEA:20301"/>
        <dbReference type="Rhea" id="RHEA-COMP:9658"/>
        <dbReference type="Rhea" id="RHEA-COMP:9673"/>
        <dbReference type="ChEBI" id="CHEBI:30616"/>
        <dbReference type="ChEBI" id="CHEBI:32682"/>
        <dbReference type="ChEBI" id="CHEBI:33019"/>
        <dbReference type="ChEBI" id="CHEBI:78442"/>
        <dbReference type="ChEBI" id="CHEBI:78513"/>
        <dbReference type="ChEBI" id="CHEBI:456215"/>
        <dbReference type="EC" id="6.1.1.19"/>
    </reaction>
</comment>
<sequence length="336" mass="35722">MTPAELSRTVLSAVRRAVEADELRVDVPERVVVERPPGHRRGDYATNVALRLAGPAGCRPRQVAEVLAGRLAACPGIAQVDVEGPGFLNITLRAAAHARLVRDVVAQGPGYGRNASLAGTRVALAHDGEPRAAVVAEAVGALLRACGADTGRADTGPHGEPVRVRPVPVAEDPLPHLGRDAARWALLRPAPEDEPRLGPQARSELLAQRESNPLFRVRYAHSRTRALLRNAHDLGIDPAPDGGYHHPAETELIGAVADFPRIVETAARHRGPDRVARHLERTADAFWQMHDLCPVLPRGDEKPSAAHRARLSLAQAAGAVLAGGLTLLGISAPVHL</sequence>
<name>A0ABT1PTV1_9ACTN</name>
<evidence type="ECO:0000313" key="9">
    <source>
        <dbReference type="EMBL" id="MCQ4080395.1"/>
    </source>
</evidence>
<evidence type="ECO:0000256" key="4">
    <source>
        <dbReference type="ARBA" id="ARBA00022840"/>
    </source>
</evidence>
<keyword evidence="4" id="KW-0067">ATP-binding</keyword>
<dbReference type="InterPro" id="IPR036695">
    <property type="entry name" value="Arg-tRNA-synth_N_sf"/>
</dbReference>
<dbReference type="EMBL" id="JANFNG010000003">
    <property type="protein sequence ID" value="MCQ4080395.1"/>
    <property type="molecule type" value="Genomic_DNA"/>
</dbReference>
<evidence type="ECO:0000256" key="6">
    <source>
        <dbReference type="SAM" id="MobiDB-lite"/>
    </source>
</evidence>
<evidence type="ECO:0000259" key="7">
    <source>
        <dbReference type="SMART" id="SM00836"/>
    </source>
</evidence>
<reference evidence="9" key="1">
    <citation type="submission" date="2022-06" db="EMBL/GenBank/DDBJ databases">
        <title>Draft genome sequence of Streptomyces sp. RB6PN25 isolated from peat swamp forest in Thailand.</title>
        <authorList>
            <person name="Duangmal K."/>
            <person name="Klaysubun C."/>
        </authorList>
    </citation>
    <scope>NUCLEOTIDE SEQUENCE</scope>
    <source>
        <strain evidence="9">RB6PN25</strain>
    </source>
</reference>
<dbReference type="SMART" id="SM00836">
    <property type="entry name" value="DALR_1"/>
    <property type="match status" value="1"/>
</dbReference>
<feature type="region of interest" description="Disordered" evidence="6">
    <location>
        <begin position="150"/>
        <end position="173"/>
    </location>
</feature>
<dbReference type="InterPro" id="IPR005148">
    <property type="entry name" value="Arg-tRNA-synth_N"/>
</dbReference>
<dbReference type="SUPFAM" id="SSF55190">
    <property type="entry name" value="Arginyl-tRNA synthetase (ArgRS), N-terminal 'additional' domain"/>
    <property type="match status" value="1"/>
</dbReference>
<keyword evidence="10" id="KW-1185">Reference proteome</keyword>
<dbReference type="SMART" id="SM01016">
    <property type="entry name" value="Arg_tRNA_synt_N"/>
    <property type="match status" value="1"/>
</dbReference>
<dbReference type="Pfam" id="PF05746">
    <property type="entry name" value="DALR_1"/>
    <property type="match status" value="1"/>
</dbReference>
<dbReference type="EC" id="6.1.1.19" evidence="1"/>
<dbReference type="Pfam" id="PF03485">
    <property type="entry name" value="Arg_tRNA_synt_N"/>
    <property type="match status" value="1"/>
</dbReference>
<organism evidence="9 10">
    <name type="scientific">Streptomyces humicola</name>
    <dbReference type="NCBI Taxonomy" id="2953240"/>
    <lineage>
        <taxon>Bacteria</taxon>
        <taxon>Bacillati</taxon>
        <taxon>Actinomycetota</taxon>
        <taxon>Actinomycetes</taxon>
        <taxon>Kitasatosporales</taxon>
        <taxon>Streptomycetaceae</taxon>
        <taxon>Streptomyces</taxon>
    </lineage>
</organism>
<feature type="domain" description="DALR anticodon binding" evidence="7">
    <location>
        <begin position="217"/>
        <end position="336"/>
    </location>
</feature>
<keyword evidence="3" id="KW-0547">Nucleotide-binding</keyword>
<dbReference type="SUPFAM" id="SSF47323">
    <property type="entry name" value="Anticodon-binding domain of a subclass of class I aminoacyl-tRNA synthetases"/>
    <property type="match status" value="1"/>
</dbReference>
<evidence type="ECO:0000313" key="10">
    <source>
        <dbReference type="Proteomes" id="UP001057702"/>
    </source>
</evidence>
<comment type="caution">
    <text evidence="9">The sequence shown here is derived from an EMBL/GenBank/DDBJ whole genome shotgun (WGS) entry which is preliminary data.</text>
</comment>
<feature type="domain" description="Arginyl tRNA synthetase N-terminal" evidence="8">
    <location>
        <begin position="4"/>
        <end position="92"/>
    </location>
</feature>
<dbReference type="Gene3D" id="3.30.1360.70">
    <property type="entry name" value="Arginyl tRNA synthetase N-terminal domain"/>
    <property type="match status" value="1"/>
</dbReference>
<keyword evidence="2" id="KW-0436">Ligase</keyword>
<protein>
    <recommendedName>
        <fullName evidence="1">arginine--tRNA ligase</fullName>
        <ecNumber evidence="1">6.1.1.19</ecNumber>
    </recommendedName>
</protein>
<dbReference type="InterPro" id="IPR001278">
    <property type="entry name" value="Arg-tRNA-ligase"/>
</dbReference>
<dbReference type="InterPro" id="IPR009080">
    <property type="entry name" value="tRNAsynth_Ia_anticodon-bd"/>
</dbReference>
<evidence type="ECO:0000256" key="1">
    <source>
        <dbReference type="ARBA" id="ARBA00012837"/>
    </source>
</evidence>